<keyword evidence="6 8" id="KW-0472">Membrane</keyword>
<dbReference type="GO" id="GO:0015293">
    <property type="term" value="F:symporter activity"/>
    <property type="evidence" value="ECO:0007669"/>
    <property type="project" value="InterPro"/>
</dbReference>
<name>F0RJB1_DEIPM</name>
<feature type="transmembrane region" description="Helical" evidence="8">
    <location>
        <begin position="6"/>
        <end position="22"/>
    </location>
</feature>
<evidence type="ECO:0000256" key="2">
    <source>
        <dbReference type="ARBA" id="ARBA00006148"/>
    </source>
</evidence>
<evidence type="ECO:0000256" key="4">
    <source>
        <dbReference type="ARBA" id="ARBA00022692"/>
    </source>
</evidence>
<dbReference type="GO" id="GO:0005886">
    <property type="term" value="C:plasma membrane"/>
    <property type="evidence" value="ECO:0007669"/>
    <property type="project" value="TreeGrafter"/>
</dbReference>
<protein>
    <submittedName>
        <fullName evidence="9">Sodium:dicarboxylate symporter</fullName>
    </submittedName>
</protein>
<evidence type="ECO:0000256" key="5">
    <source>
        <dbReference type="ARBA" id="ARBA00022989"/>
    </source>
</evidence>
<feature type="transmembrane region" description="Helical" evidence="8">
    <location>
        <begin position="369"/>
        <end position="388"/>
    </location>
</feature>
<evidence type="ECO:0000313" key="10">
    <source>
        <dbReference type="Proteomes" id="UP000007718"/>
    </source>
</evidence>
<dbReference type="PANTHER" id="PTHR42865:SF5">
    <property type="entry name" value="L-CYSTINE TRANSPORTER TCYP"/>
    <property type="match status" value="1"/>
</dbReference>
<feature type="transmembrane region" description="Helical" evidence="8">
    <location>
        <begin position="336"/>
        <end position="357"/>
    </location>
</feature>
<reference evidence="10" key="1">
    <citation type="submission" date="2011-02" db="EMBL/GenBank/DDBJ databases">
        <title>The complete sequence of chromosome of Deinococcus proteolyticus DSM 20540.</title>
        <authorList>
            <consortium name="US DOE Joint Genome Institute (JGI-PGF)"/>
            <person name="Lucas S."/>
            <person name="Copeland A."/>
            <person name="Lapidus A."/>
            <person name="Bruce D."/>
            <person name="Goodwin L."/>
            <person name="Pitluck S."/>
            <person name="Kyrpides N."/>
            <person name="Mavromatis K."/>
            <person name="Pagani I."/>
            <person name="Ivanova N."/>
            <person name="Ovchinnikova G."/>
            <person name="Zeytun A."/>
            <person name="Detter J.C."/>
            <person name="Han C."/>
            <person name="Land M."/>
            <person name="Hauser L."/>
            <person name="Markowitz V."/>
            <person name="Cheng J.-F."/>
            <person name="Hugenholtz P."/>
            <person name="Woyke T."/>
            <person name="Wu D."/>
            <person name="Pukall R."/>
            <person name="Steenblock K."/>
            <person name="Brambilla E."/>
            <person name="Klenk H.-P."/>
            <person name="Eisen J.A."/>
        </authorList>
    </citation>
    <scope>NUCLEOTIDE SEQUENCE [LARGE SCALE GENOMIC DNA]</scope>
    <source>
        <strain evidence="10">ATCC 35074 / DSM 20540 / JCM 6276 / NBRC 101906 / NCIMB 13154 / VKM Ac-1939 / CCM 2703 / MRP</strain>
    </source>
</reference>
<feature type="transmembrane region" description="Helical" evidence="8">
    <location>
        <begin position="235"/>
        <end position="256"/>
    </location>
</feature>
<organism evidence="9 10">
    <name type="scientific">Deinococcus proteolyticus (strain ATCC 35074 / DSM 20540 / JCM 6276 / NBRC 101906 / NCIMB 13154 / VKM Ac-1939 / CCM 2703 / MRP)</name>
    <dbReference type="NCBI Taxonomy" id="693977"/>
    <lineage>
        <taxon>Bacteria</taxon>
        <taxon>Thermotogati</taxon>
        <taxon>Deinococcota</taxon>
        <taxon>Deinococci</taxon>
        <taxon>Deinococcales</taxon>
        <taxon>Deinococcaceae</taxon>
        <taxon>Deinococcus</taxon>
    </lineage>
</organism>
<dbReference type="SUPFAM" id="SSF118215">
    <property type="entry name" value="Proton glutamate symport protein"/>
    <property type="match status" value="1"/>
</dbReference>
<dbReference type="InterPro" id="IPR001991">
    <property type="entry name" value="Na-dicarboxylate_symporter"/>
</dbReference>
<feature type="region of interest" description="Disordered" evidence="7">
    <location>
        <begin position="445"/>
        <end position="464"/>
    </location>
</feature>
<dbReference type="GO" id="GO:0015184">
    <property type="term" value="F:L-cystine transmembrane transporter activity"/>
    <property type="evidence" value="ECO:0007669"/>
    <property type="project" value="TreeGrafter"/>
</dbReference>
<feature type="transmembrane region" description="Helical" evidence="8">
    <location>
        <begin position="184"/>
        <end position="203"/>
    </location>
</feature>
<dbReference type="KEGG" id="dpt:Deipr_1406"/>
<dbReference type="EMBL" id="CP002536">
    <property type="protein sequence ID" value="ADY26548.1"/>
    <property type="molecule type" value="Genomic_DNA"/>
</dbReference>
<evidence type="ECO:0000313" key="9">
    <source>
        <dbReference type="EMBL" id="ADY26548.1"/>
    </source>
</evidence>
<feature type="transmembrane region" description="Helical" evidence="8">
    <location>
        <begin position="34"/>
        <end position="52"/>
    </location>
</feature>
<sequence length="464" mass="47485">MTLGILLAVAVLLGLFALLRWMDLRHYSFSNRVFTALGLGLLLGGALGVLAGPNPELLAGIRDWYSLAGSGYVRLLQMIAMPLVFISILAALTRMEPGRNLAGTAGRIIGWLVGLTAIAALVGMGTAALFGLDASQIMQGQAELERGASIVEKAATVGEQSVPQRLLELLPTNPFLDLTGARPTSTIATVIFAALLGVAYLGVAQKKPAEAATFRAGVDAIHAVIMRLVQLILRLTPYGVLAILASTIAGTNYGAVLDLGKFVIASYVALGVMLLVHLAALALRGLNPVTYLKKAAPVLLFAFSSRSSAGTLPMNVQAQREQLGVEEGTANLAGSLGISIGQNGCAGVYPAMLAFMIAPAVGINPLDPAFIATLTGVVALSSFGVAGVGGGATFAAILVLSAMNLPVALAGILISVEPLIDMGRTALNVSGSMVAGTLTSRSEGTLDKGHFDGESSGGMVVAGD</sequence>
<dbReference type="PANTHER" id="PTHR42865">
    <property type="entry name" value="PROTON/GLUTAMATE-ASPARTATE SYMPORTER"/>
    <property type="match status" value="1"/>
</dbReference>
<keyword evidence="5 8" id="KW-1133">Transmembrane helix</keyword>
<gene>
    <name evidence="9" type="ordered locus">Deipr_1406</name>
</gene>
<accession>F0RJB1</accession>
<keyword evidence="10" id="KW-1185">Reference proteome</keyword>
<dbReference type="InterPro" id="IPR036458">
    <property type="entry name" value="Na:dicarbo_symporter_sf"/>
</dbReference>
<dbReference type="Pfam" id="PF00375">
    <property type="entry name" value="SDF"/>
    <property type="match status" value="1"/>
</dbReference>
<comment type="similarity">
    <text evidence="2">Belongs to the dicarboxylate/amino acid:cation symporter (DAACS) (TC 2.A.23) family.</text>
</comment>
<dbReference type="AlphaFoldDB" id="F0RJB1"/>
<dbReference type="OrthoDB" id="9768885at2"/>
<dbReference type="Gene3D" id="1.10.3860.10">
    <property type="entry name" value="Sodium:dicarboxylate symporter"/>
    <property type="match status" value="1"/>
</dbReference>
<dbReference type="eggNOG" id="COG1823">
    <property type="taxonomic scope" value="Bacteria"/>
</dbReference>
<reference evidence="9 10" key="2">
    <citation type="journal article" date="2012" name="Stand. Genomic Sci.">
        <title>Complete genome sequence of the orange-red pigmented, radioresistant Deinococcus proteolyticus type strain (MRP(T)).</title>
        <authorList>
            <person name="Copeland A."/>
            <person name="Zeytun A."/>
            <person name="Yassawong M."/>
            <person name="Nolan M."/>
            <person name="Lucas S."/>
            <person name="Hammon N."/>
            <person name="Deshpande S."/>
            <person name="Cheng J.F."/>
            <person name="Han C."/>
            <person name="Tapia R."/>
            <person name="Goodwin L.A."/>
            <person name="Pitluck S."/>
            <person name="Mavromatis K."/>
            <person name="Liolios K."/>
            <person name="Pagani I."/>
            <person name="Ivanova N."/>
            <person name="Mikhailova N."/>
            <person name="Pati A."/>
            <person name="Chen A."/>
            <person name="Palaniappan K."/>
            <person name="Land M."/>
            <person name="Hauser L."/>
            <person name="Jeffries C.D."/>
            <person name="Brambilla E.M."/>
            <person name="Rohde M."/>
            <person name="Sikorski J."/>
            <person name="Pukall R."/>
            <person name="Goker M."/>
            <person name="Detter J.C."/>
            <person name="Woyke T."/>
            <person name="Bristow J."/>
            <person name="Eisen J.A."/>
            <person name="Markowitz V."/>
            <person name="Hugenholtz P."/>
            <person name="Kyrpides N.C."/>
            <person name="Klenk H.P."/>
            <person name="Lapidus A."/>
        </authorList>
    </citation>
    <scope>NUCLEOTIDE SEQUENCE [LARGE SCALE GENOMIC DNA]</scope>
    <source>
        <strain evidence="10">ATCC 35074 / DSM 20540 / JCM 6276 / NBRC 101906 / NCIMB 13154 / VKM Ac-1939 / CCM 2703 / MRP</strain>
    </source>
</reference>
<dbReference type="Proteomes" id="UP000007718">
    <property type="component" value="Chromosome"/>
</dbReference>
<feature type="transmembrane region" description="Helical" evidence="8">
    <location>
        <begin position="262"/>
        <end position="283"/>
    </location>
</feature>
<evidence type="ECO:0000256" key="8">
    <source>
        <dbReference type="SAM" id="Phobius"/>
    </source>
</evidence>
<dbReference type="PRINTS" id="PR00173">
    <property type="entry name" value="EDTRNSPORT"/>
</dbReference>
<dbReference type="HOGENOM" id="CLU_019375_0_1_0"/>
<feature type="transmembrane region" description="Helical" evidence="8">
    <location>
        <begin position="394"/>
        <end position="416"/>
    </location>
</feature>
<evidence type="ECO:0000256" key="6">
    <source>
        <dbReference type="ARBA" id="ARBA00023136"/>
    </source>
</evidence>
<evidence type="ECO:0000256" key="3">
    <source>
        <dbReference type="ARBA" id="ARBA00022448"/>
    </source>
</evidence>
<keyword evidence="4 8" id="KW-0812">Transmembrane</keyword>
<feature type="transmembrane region" description="Helical" evidence="8">
    <location>
        <begin position="105"/>
        <end position="130"/>
    </location>
</feature>
<comment type="subcellular location">
    <subcellularLocation>
        <location evidence="1">Membrane</location>
        <topology evidence="1">Multi-pass membrane protein</topology>
    </subcellularLocation>
</comment>
<evidence type="ECO:0000256" key="1">
    <source>
        <dbReference type="ARBA" id="ARBA00004141"/>
    </source>
</evidence>
<proteinExistence type="inferred from homology"/>
<feature type="transmembrane region" description="Helical" evidence="8">
    <location>
        <begin position="72"/>
        <end position="93"/>
    </location>
</feature>
<dbReference type="RefSeq" id="WP_013615157.1">
    <property type="nucleotide sequence ID" value="NC_015161.1"/>
</dbReference>
<keyword evidence="3" id="KW-0813">Transport</keyword>
<evidence type="ECO:0000256" key="7">
    <source>
        <dbReference type="SAM" id="MobiDB-lite"/>
    </source>
</evidence>